<feature type="transmembrane region" description="Helical" evidence="1">
    <location>
        <begin position="150"/>
        <end position="171"/>
    </location>
</feature>
<proteinExistence type="predicted"/>
<keyword evidence="1" id="KW-0812">Transmembrane</keyword>
<gene>
    <name evidence="2" type="ORF">A7K91_19930</name>
</gene>
<dbReference type="OrthoDB" id="1655186at2"/>
<evidence type="ECO:0008006" key="4">
    <source>
        <dbReference type="Google" id="ProtNLM"/>
    </source>
</evidence>
<dbReference type="InterPro" id="IPR025699">
    <property type="entry name" value="ABC2_memb-like"/>
</dbReference>
<sequence length="212" mass="23556">MKGLLVNNIYSTQGNIRLSLTIALALAAVSLFLEDSSYIPIIIAIQVFVFASNLGTSLKMDEASKWNKLEITLPVTRRAIISAKYLSFLLLILMGFATSLITLALHFLGGEFDFDMIISGYGYGLQLSFSTIALVYPLILLLGAEKSETLLFIAAGFSYGLRVLVWYILFLSDHTIQFKGSAIVEYVSVAIALIMFVLSYFLSVRIHRNKEF</sequence>
<dbReference type="STRING" id="1844972.A7K91_19930"/>
<keyword evidence="3" id="KW-1185">Reference proteome</keyword>
<feature type="transmembrane region" description="Helical" evidence="1">
    <location>
        <begin position="85"/>
        <end position="108"/>
    </location>
</feature>
<dbReference type="AlphaFoldDB" id="A0A1A5YHW4"/>
<feature type="transmembrane region" description="Helical" evidence="1">
    <location>
        <begin position="120"/>
        <end position="143"/>
    </location>
</feature>
<feature type="transmembrane region" description="Helical" evidence="1">
    <location>
        <begin position="16"/>
        <end position="33"/>
    </location>
</feature>
<keyword evidence="1" id="KW-0472">Membrane</keyword>
<dbReference type="EMBL" id="LYPA01000059">
    <property type="protein sequence ID" value="OBR65256.1"/>
    <property type="molecule type" value="Genomic_DNA"/>
</dbReference>
<dbReference type="Proteomes" id="UP000092024">
    <property type="component" value="Unassembled WGS sequence"/>
</dbReference>
<dbReference type="Pfam" id="PF13346">
    <property type="entry name" value="ABC2_membrane_5"/>
    <property type="match status" value="1"/>
</dbReference>
<evidence type="ECO:0000256" key="1">
    <source>
        <dbReference type="SAM" id="Phobius"/>
    </source>
</evidence>
<evidence type="ECO:0000313" key="3">
    <source>
        <dbReference type="Proteomes" id="UP000092024"/>
    </source>
</evidence>
<feature type="transmembrane region" description="Helical" evidence="1">
    <location>
        <begin position="183"/>
        <end position="202"/>
    </location>
</feature>
<name>A0A1A5YHW4_9BACL</name>
<evidence type="ECO:0000313" key="2">
    <source>
        <dbReference type="EMBL" id="OBR65256.1"/>
    </source>
</evidence>
<comment type="caution">
    <text evidence="2">The sequence shown here is derived from an EMBL/GenBank/DDBJ whole genome shotgun (WGS) entry which is preliminary data.</text>
</comment>
<protein>
    <recommendedName>
        <fullName evidence="4">ABC-2 transporter permease</fullName>
    </recommendedName>
</protein>
<keyword evidence="1" id="KW-1133">Transmembrane helix</keyword>
<feature type="transmembrane region" description="Helical" evidence="1">
    <location>
        <begin position="39"/>
        <end position="58"/>
    </location>
</feature>
<dbReference type="RefSeq" id="WP_068683421.1">
    <property type="nucleotide sequence ID" value="NZ_LYPA01000059.1"/>
</dbReference>
<organism evidence="2 3">
    <name type="scientific">Paenibacillus oryzae</name>
    <dbReference type="NCBI Taxonomy" id="1844972"/>
    <lineage>
        <taxon>Bacteria</taxon>
        <taxon>Bacillati</taxon>
        <taxon>Bacillota</taxon>
        <taxon>Bacilli</taxon>
        <taxon>Bacillales</taxon>
        <taxon>Paenibacillaceae</taxon>
        <taxon>Paenibacillus</taxon>
    </lineage>
</organism>
<accession>A0A1A5YHW4</accession>
<reference evidence="2 3" key="1">
    <citation type="submission" date="2016-05" db="EMBL/GenBank/DDBJ databases">
        <title>Paenibacillus oryzae. sp. nov., isolated from the rice root.</title>
        <authorList>
            <person name="Zhang J."/>
            <person name="Zhang X."/>
        </authorList>
    </citation>
    <scope>NUCLEOTIDE SEQUENCE [LARGE SCALE GENOMIC DNA]</scope>
    <source>
        <strain evidence="2 3">1DrF-4</strain>
    </source>
</reference>